<dbReference type="STRING" id="240176.A8PEX8"/>
<dbReference type="EMBL" id="AACS02000008">
    <property type="protein sequence ID" value="EAU80923.2"/>
    <property type="molecule type" value="Genomic_DNA"/>
</dbReference>
<reference evidence="1 2" key="1">
    <citation type="journal article" date="2010" name="Proc. Natl. Acad. Sci. U.S.A.">
        <title>Insights into evolution of multicellular fungi from the assembled chromosomes of the mushroom Coprinopsis cinerea (Coprinus cinereus).</title>
        <authorList>
            <person name="Stajich J.E."/>
            <person name="Wilke S.K."/>
            <person name="Ahren D."/>
            <person name="Au C.H."/>
            <person name="Birren B.W."/>
            <person name="Borodovsky M."/>
            <person name="Burns C."/>
            <person name="Canback B."/>
            <person name="Casselton L.A."/>
            <person name="Cheng C.K."/>
            <person name="Deng J."/>
            <person name="Dietrich F.S."/>
            <person name="Fargo D.C."/>
            <person name="Farman M.L."/>
            <person name="Gathman A.C."/>
            <person name="Goldberg J."/>
            <person name="Guigo R."/>
            <person name="Hoegger P.J."/>
            <person name="Hooker J.B."/>
            <person name="Huggins A."/>
            <person name="James T.Y."/>
            <person name="Kamada T."/>
            <person name="Kilaru S."/>
            <person name="Kodira C."/>
            <person name="Kues U."/>
            <person name="Kupfer D."/>
            <person name="Kwan H.S."/>
            <person name="Lomsadze A."/>
            <person name="Li W."/>
            <person name="Lilly W.W."/>
            <person name="Ma L.J."/>
            <person name="Mackey A.J."/>
            <person name="Manning G."/>
            <person name="Martin F."/>
            <person name="Muraguchi H."/>
            <person name="Natvig D.O."/>
            <person name="Palmerini H."/>
            <person name="Ramesh M.A."/>
            <person name="Rehmeyer C.J."/>
            <person name="Roe B.A."/>
            <person name="Shenoy N."/>
            <person name="Stanke M."/>
            <person name="Ter-Hovhannisyan V."/>
            <person name="Tunlid A."/>
            <person name="Velagapudi R."/>
            <person name="Vision T.J."/>
            <person name="Zeng Q."/>
            <person name="Zolan M.E."/>
            <person name="Pukkila P.J."/>
        </authorList>
    </citation>
    <scope>NUCLEOTIDE SEQUENCE [LARGE SCALE GENOMIC DNA]</scope>
    <source>
        <strain evidence="2">Okayama-7 / 130 / ATCC MYA-4618 / FGSC 9003</strain>
    </source>
</reference>
<proteinExistence type="predicted"/>
<organism evidence="1 2">
    <name type="scientific">Coprinopsis cinerea (strain Okayama-7 / 130 / ATCC MYA-4618 / FGSC 9003)</name>
    <name type="common">Inky cap fungus</name>
    <name type="synonym">Hormographiella aspergillata</name>
    <dbReference type="NCBI Taxonomy" id="240176"/>
    <lineage>
        <taxon>Eukaryota</taxon>
        <taxon>Fungi</taxon>
        <taxon>Dikarya</taxon>
        <taxon>Basidiomycota</taxon>
        <taxon>Agaricomycotina</taxon>
        <taxon>Agaricomycetes</taxon>
        <taxon>Agaricomycetidae</taxon>
        <taxon>Agaricales</taxon>
        <taxon>Agaricineae</taxon>
        <taxon>Psathyrellaceae</taxon>
        <taxon>Coprinopsis</taxon>
    </lineage>
</organism>
<dbReference type="GeneID" id="6017525"/>
<dbReference type="AlphaFoldDB" id="A8PEX8"/>
<dbReference type="InParanoid" id="A8PEX8"/>
<dbReference type="RefSeq" id="XP_001840870.2">
    <property type="nucleotide sequence ID" value="XM_001840818.2"/>
</dbReference>
<dbReference type="OrthoDB" id="3059889at2759"/>
<dbReference type="KEGG" id="cci:CC1G_03099"/>
<dbReference type="eggNOG" id="ENOG502R07X">
    <property type="taxonomic scope" value="Eukaryota"/>
</dbReference>
<evidence type="ECO:0008006" key="3">
    <source>
        <dbReference type="Google" id="ProtNLM"/>
    </source>
</evidence>
<comment type="caution">
    <text evidence="1">The sequence shown here is derived from an EMBL/GenBank/DDBJ whole genome shotgun (WGS) entry which is preliminary data.</text>
</comment>
<name>A8PEX8_COPC7</name>
<keyword evidence="2" id="KW-1185">Reference proteome</keyword>
<dbReference type="HOGENOM" id="CLU_033082_3_2_1"/>
<sequence length="281" mass="32169">MFSATRPAVEDEKEGCPIIYLSNDDTAEGWEVVLGQFYCGRLGLPSDPLPFTEIRAMLHLGHKYKFETMKEEAVKQLKQIFPRSYDEWTSQIRHLRRDTLIHNSKTTTVVDAINLAYLLRLKTILPTLLLEAFYPKLKYPSILSDGVATPDGRVTRLLPEAVVSISVGRERLYEGLINHVLAHIHSPKQIPTQGCKRPAYKTAEEPCTSVRARLLAEIAHPKMSLVTWIEGSRNCEKWHSALCQSCFEHSIRQLKQGRLKLWEELPTYFGLPPWDQLKDFA</sequence>
<dbReference type="VEuPathDB" id="FungiDB:CC1G_03099"/>
<evidence type="ECO:0000313" key="2">
    <source>
        <dbReference type="Proteomes" id="UP000001861"/>
    </source>
</evidence>
<accession>A8PEX8</accession>
<dbReference type="Proteomes" id="UP000001861">
    <property type="component" value="Unassembled WGS sequence"/>
</dbReference>
<gene>
    <name evidence="1" type="ORF">CC1G_03099</name>
</gene>
<evidence type="ECO:0000313" key="1">
    <source>
        <dbReference type="EMBL" id="EAU80923.2"/>
    </source>
</evidence>
<protein>
    <recommendedName>
        <fullName evidence="3">BTB domain-containing protein</fullName>
    </recommendedName>
</protein>